<evidence type="ECO:0000313" key="3">
    <source>
        <dbReference type="Proteomes" id="UP000799421"/>
    </source>
</evidence>
<dbReference type="InterPro" id="IPR013640">
    <property type="entry name" value="Vfa1"/>
</dbReference>
<evidence type="ECO:0000313" key="2">
    <source>
        <dbReference type="EMBL" id="KAF2864141.1"/>
    </source>
</evidence>
<organism evidence="2 3">
    <name type="scientific">Piedraia hortae CBS 480.64</name>
    <dbReference type="NCBI Taxonomy" id="1314780"/>
    <lineage>
        <taxon>Eukaryota</taxon>
        <taxon>Fungi</taxon>
        <taxon>Dikarya</taxon>
        <taxon>Ascomycota</taxon>
        <taxon>Pezizomycotina</taxon>
        <taxon>Dothideomycetes</taxon>
        <taxon>Dothideomycetidae</taxon>
        <taxon>Capnodiales</taxon>
        <taxon>Piedraiaceae</taxon>
        <taxon>Piedraia</taxon>
    </lineage>
</organism>
<dbReference type="AlphaFoldDB" id="A0A6A7C9F0"/>
<name>A0A6A7C9F0_9PEZI</name>
<dbReference type="EMBL" id="MU005958">
    <property type="protein sequence ID" value="KAF2864141.1"/>
    <property type="molecule type" value="Genomic_DNA"/>
</dbReference>
<feature type="region of interest" description="Disordered" evidence="1">
    <location>
        <begin position="54"/>
        <end position="118"/>
    </location>
</feature>
<gene>
    <name evidence="2" type="ORF">K470DRAFT_209601</name>
</gene>
<reference evidence="2" key="1">
    <citation type="journal article" date="2020" name="Stud. Mycol.">
        <title>101 Dothideomycetes genomes: a test case for predicting lifestyles and emergence of pathogens.</title>
        <authorList>
            <person name="Haridas S."/>
            <person name="Albert R."/>
            <person name="Binder M."/>
            <person name="Bloem J."/>
            <person name="Labutti K."/>
            <person name="Salamov A."/>
            <person name="Andreopoulos B."/>
            <person name="Baker S."/>
            <person name="Barry K."/>
            <person name="Bills G."/>
            <person name="Bluhm B."/>
            <person name="Cannon C."/>
            <person name="Castanera R."/>
            <person name="Culley D."/>
            <person name="Daum C."/>
            <person name="Ezra D."/>
            <person name="Gonzalez J."/>
            <person name="Henrissat B."/>
            <person name="Kuo A."/>
            <person name="Liang C."/>
            <person name="Lipzen A."/>
            <person name="Lutzoni F."/>
            <person name="Magnuson J."/>
            <person name="Mondo S."/>
            <person name="Nolan M."/>
            <person name="Ohm R."/>
            <person name="Pangilinan J."/>
            <person name="Park H.-J."/>
            <person name="Ramirez L."/>
            <person name="Alfaro M."/>
            <person name="Sun H."/>
            <person name="Tritt A."/>
            <person name="Yoshinaga Y."/>
            <person name="Zwiers L.-H."/>
            <person name="Turgeon B."/>
            <person name="Goodwin S."/>
            <person name="Spatafora J."/>
            <person name="Crous P."/>
            <person name="Grigoriev I."/>
        </authorList>
    </citation>
    <scope>NUCLEOTIDE SEQUENCE</scope>
    <source>
        <strain evidence="2">CBS 480.64</strain>
    </source>
</reference>
<sequence length="162" mass="18623">MATNIYHRRLVAEPAAKACWICYKPSSTVLTTPGGEDFFYICPGHLDDTKFALAKDSQQPHVQAEKGKNDDKTMGKNEKVKDEDTDVKDSDKQPAKKKTDRAEPKTKDEDQVKPKPRVFELQKSFWQMRLQQKREAELRRRNRERMASPNFFPTVPKGNPSG</sequence>
<keyword evidence="3" id="KW-1185">Reference proteome</keyword>
<feature type="compositionally biased region" description="Basic and acidic residues" evidence="1">
    <location>
        <begin position="100"/>
        <end position="118"/>
    </location>
</feature>
<dbReference type="GO" id="GO:0007034">
    <property type="term" value="P:vacuolar transport"/>
    <property type="evidence" value="ECO:0007669"/>
    <property type="project" value="TreeGrafter"/>
</dbReference>
<accession>A0A6A7C9F0</accession>
<evidence type="ECO:0000256" key="1">
    <source>
        <dbReference type="SAM" id="MobiDB-lite"/>
    </source>
</evidence>
<feature type="compositionally biased region" description="Basic and acidic residues" evidence="1">
    <location>
        <begin position="63"/>
        <end position="94"/>
    </location>
</feature>
<dbReference type="Proteomes" id="UP000799421">
    <property type="component" value="Unassembled WGS sequence"/>
</dbReference>
<dbReference type="Pfam" id="PF08432">
    <property type="entry name" value="Vfa1"/>
    <property type="match status" value="1"/>
</dbReference>
<dbReference type="OrthoDB" id="2158714at2759"/>
<dbReference type="PANTHER" id="PTHR28218:SF1">
    <property type="entry name" value="VPS4-ASSOCIATED PROTEIN 1"/>
    <property type="match status" value="1"/>
</dbReference>
<proteinExistence type="predicted"/>
<feature type="region of interest" description="Disordered" evidence="1">
    <location>
        <begin position="135"/>
        <end position="162"/>
    </location>
</feature>
<dbReference type="GO" id="GO:0005768">
    <property type="term" value="C:endosome"/>
    <property type="evidence" value="ECO:0007669"/>
    <property type="project" value="TreeGrafter"/>
</dbReference>
<protein>
    <submittedName>
        <fullName evidence="2">DUF1742-domain-containing protein</fullName>
    </submittedName>
</protein>
<dbReference type="PANTHER" id="PTHR28218">
    <property type="entry name" value="VPS4-ASSOCIATED PROTEIN 1"/>
    <property type="match status" value="1"/>
</dbReference>